<organism evidence="2 3">
    <name type="scientific">Actinoallomurus vinaceus</name>
    <dbReference type="NCBI Taxonomy" id="1080074"/>
    <lineage>
        <taxon>Bacteria</taxon>
        <taxon>Bacillati</taxon>
        <taxon>Actinomycetota</taxon>
        <taxon>Actinomycetes</taxon>
        <taxon>Streptosporangiales</taxon>
        <taxon>Thermomonosporaceae</taxon>
        <taxon>Actinoallomurus</taxon>
    </lineage>
</organism>
<dbReference type="Proteomes" id="UP001501442">
    <property type="component" value="Unassembled WGS sequence"/>
</dbReference>
<feature type="signal peptide" evidence="1">
    <location>
        <begin position="1"/>
        <end position="28"/>
    </location>
</feature>
<dbReference type="EMBL" id="BAABHK010000002">
    <property type="protein sequence ID" value="GAA4623369.1"/>
    <property type="molecule type" value="Genomic_DNA"/>
</dbReference>
<keyword evidence="3" id="KW-1185">Reference proteome</keyword>
<evidence type="ECO:0000313" key="2">
    <source>
        <dbReference type="EMBL" id="GAA4623369.1"/>
    </source>
</evidence>
<dbReference type="InterPro" id="IPR029058">
    <property type="entry name" value="AB_hydrolase_fold"/>
</dbReference>
<dbReference type="SUPFAM" id="SSF53474">
    <property type="entry name" value="alpha/beta-Hydrolases"/>
    <property type="match status" value="1"/>
</dbReference>
<proteinExistence type="predicted"/>
<dbReference type="RefSeq" id="WP_345430307.1">
    <property type="nucleotide sequence ID" value="NZ_BAABHK010000002.1"/>
</dbReference>
<sequence length="453" mass="46627">MPRRLLRIPAVSAALALGAAALTGSASATPPAVPSHLGGTLADGATWVADLPSHWNGTLLLFSHGYGPTTAQDAPSDDARTALLAEGYALAGSSYDPHGSWWALNSAERDQFATLDAFTRTVARPARTLSVGQSMGGLVNARIARDGAGRVDGALGLCGLVGGGVDLDDYQYDAEYAIASLLLPGQDVPLSGFADAGAAAATAQRLTAAVTAAQATPAGRARIALAAAYLNLTDWAPGQNPPAAGDAEGQEAQQFAWLSQGLLAFIENGRWSIEQSAGGNTSFNAGVDYAALLRRSEHAAEVRALYREAGLDLRADLTSLTRGAHLHADAQARRTLQATSTAGQGLAAPLLDLHTTSDQLVPVEQEAAFAARVRAAGDGARLRQAYVARQGHCAFTTAEMVAGVHAIGHRVATGRWDDVAEPAALQRAALALNLGGAAFVPYRPGPLVGARGR</sequence>
<keyword evidence="1" id="KW-0732">Signal</keyword>
<feature type="chain" id="PRO_5045203553" evidence="1">
    <location>
        <begin position="29"/>
        <end position="453"/>
    </location>
</feature>
<protein>
    <submittedName>
        <fullName evidence="2">Alpha/beta hydrolase</fullName>
    </submittedName>
</protein>
<dbReference type="GO" id="GO:0016787">
    <property type="term" value="F:hydrolase activity"/>
    <property type="evidence" value="ECO:0007669"/>
    <property type="project" value="UniProtKB-KW"/>
</dbReference>
<gene>
    <name evidence="2" type="ORF">GCM10023196_019280</name>
</gene>
<accession>A0ABP8U400</accession>
<comment type="caution">
    <text evidence="2">The sequence shown here is derived from an EMBL/GenBank/DDBJ whole genome shotgun (WGS) entry which is preliminary data.</text>
</comment>
<evidence type="ECO:0000313" key="3">
    <source>
        <dbReference type="Proteomes" id="UP001501442"/>
    </source>
</evidence>
<dbReference type="Gene3D" id="3.40.50.1820">
    <property type="entry name" value="alpha/beta hydrolase"/>
    <property type="match status" value="2"/>
</dbReference>
<evidence type="ECO:0000256" key="1">
    <source>
        <dbReference type="SAM" id="SignalP"/>
    </source>
</evidence>
<keyword evidence="2" id="KW-0378">Hydrolase</keyword>
<name>A0ABP8U400_9ACTN</name>
<reference evidence="3" key="1">
    <citation type="journal article" date="2019" name="Int. J. Syst. Evol. Microbiol.">
        <title>The Global Catalogue of Microorganisms (GCM) 10K type strain sequencing project: providing services to taxonomists for standard genome sequencing and annotation.</title>
        <authorList>
            <consortium name="The Broad Institute Genomics Platform"/>
            <consortium name="The Broad Institute Genome Sequencing Center for Infectious Disease"/>
            <person name="Wu L."/>
            <person name="Ma J."/>
        </authorList>
    </citation>
    <scope>NUCLEOTIDE SEQUENCE [LARGE SCALE GENOMIC DNA]</scope>
    <source>
        <strain evidence="3">JCM 17939</strain>
    </source>
</reference>